<dbReference type="PANTHER" id="PTHR22683">
    <property type="entry name" value="SPORULATION PROTEIN RELATED"/>
    <property type="match status" value="1"/>
</dbReference>
<dbReference type="PROSITE" id="PS50901">
    <property type="entry name" value="FTSK"/>
    <property type="match status" value="2"/>
</dbReference>
<comment type="caution">
    <text evidence="4">Lacks conserved residue(s) required for the propagation of feature annotation.</text>
</comment>
<dbReference type="GO" id="GO:0005524">
    <property type="term" value="F:ATP binding"/>
    <property type="evidence" value="ECO:0007669"/>
    <property type="project" value="UniProtKB-UniRule"/>
</dbReference>
<dbReference type="PANTHER" id="PTHR22683:SF1">
    <property type="entry name" value="TYPE VII SECRETION SYSTEM PROTEIN ESSC"/>
    <property type="match status" value="1"/>
</dbReference>
<protein>
    <submittedName>
        <fullName evidence="7">Type VII secretion protein EssC</fullName>
    </submittedName>
</protein>
<keyword evidence="3 4" id="KW-0067">ATP-binding</keyword>
<dbReference type="Pfam" id="PF01580">
    <property type="entry name" value="FtsK_SpoIIIE"/>
    <property type="match status" value="2"/>
</dbReference>
<sequence length="715" mass="80439">IVQSYILSLAVNFAPEDVGFLPIDFKGGGMANLFADLPHLLGSITNLDGASSARALQSIRAELQKRQRKFSQFGVNHINGYTKLYKQGKTITDPEEKKKYPSDPLPHLFLISDEFAELKANEPDFMAELVSTARIGRSLGVHLILATQKPSGVVDDQIWSNSRFKLALKVADANDSNEIIKTPDAATITQPGRAYLQVGNNEIYELFQSAWSGANYDPFVSREEKVDERIWLINQLGQYELLTADLSQEEDTVVKKEEEKTQLDAIVEAIQAYSEETNAVLPEKPWLPPLETVIDSPILSKEWSDTRQLSVPFGFMDIPSKQEQVVFNFNFNELTHTAFYGSPGFGKSTALQTLVMNLARLNTPSQVQFNLFDFGTNGLLPLKKLPHVADLVRLEEEEKLVKFLKRIRKEIQERKDAFTDYGVASLSQYEEKSGNKLPVVITIIDGFDAIKESPLEEEIESVVNQLLREGASVGLYAVLSVLRTSTFKMSMASNIPSHIGLFLVEEGAIRDVVGRDALIPQEIIGRAQIKLDDPHELQVFLPTHGENDIDRLNHLEQEIEAMDQEWTGERPIKIPMLAKVVSMADFYESKQTQMMLENMQLPIGLDKETTNVVGFDPQEHGYFVIGDDSPQQTEYIEKVIVENLKHFEGRAQRVVFNGSERFGGFTESFDMMVAEPDYSTFVNDLVSEIEVRQDATDPEPMFVYVPEAHVFGDKT</sequence>
<organism evidence="7 8">
    <name type="scientific">Enterococcus plantarum</name>
    <dbReference type="NCBI Taxonomy" id="1077675"/>
    <lineage>
        <taxon>Bacteria</taxon>
        <taxon>Bacillati</taxon>
        <taxon>Bacillota</taxon>
        <taxon>Bacilli</taxon>
        <taxon>Lactobacillales</taxon>
        <taxon>Enterococcaceae</taxon>
        <taxon>Enterococcus</taxon>
    </lineage>
</organism>
<dbReference type="InterPro" id="IPR002543">
    <property type="entry name" value="FtsK_dom"/>
</dbReference>
<dbReference type="RefSeq" id="WP_111248522.1">
    <property type="nucleotide sequence ID" value="NZ_PIEU01000110.1"/>
</dbReference>
<gene>
    <name evidence="7" type="primary">essC</name>
    <name evidence="7" type="ORF">CI088_13245</name>
</gene>
<evidence type="ECO:0000256" key="4">
    <source>
        <dbReference type="PROSITE-ProRule" id="PRU00289"/>
    </source>
</evidence>
<evidence type="ECO:0000313" key="8">
    <source>
        <dbReference type="Proteomes" id="UP000249828"/>
    </source>
</evidence>
<feature type="domain" description="FtsK" evidence="6">
    <location>
        <begin position="322"/>
        <end position="510"/>
    </location>
</feature>
<dbReference type="Proteomes" id="UP000249828">
    <property type="component" value="Unassembled WGS sequence"/>
</dbReference>
<feature type="non-terminal residue" evidence="7">
    <location>
        <position position="715"/>
    </location>
</feature>
<feature type="non-terminal residue" evidence="7">
    <location>
        <position position="1"/>
    </location>
</feature>
<keyword evidence="2 4" id="KW-0547">Nucleotide-binding</keyword>
<dbReference type="GO" id="GO:0016020">
    <property type="term" value="C:membrane"/>
    <property type="evidence" value="ECO:0007669"/>
    <property type="project" value="UniProtKB-SubCell"/>
</dbReference>
<evidence type="ECO:0000256" key="3">
    <source>
        <dbReference type="ARBA" id="ARBA00022840"/>
    </source>
</evidence>
<dbReference type="InterPro" id="IPR050206">
    <property type="entry name" value="FtsK/SpoIIIE/SftA"/>
</dbReference>
<evidence type="ECO:0000313" key="7">
    <source>
        <dbReference type="EMBL" id="PZL71116.1"/>
    </source>
</evidence>
<keyword evidence="8" id="KW-1185">Reference proteome</keyword>
<feature type="binding site" evidence="4">
    <location>
        <begin position="341"/>
        <end position="348"/>
    </location>
    <ligand>
        <name>ATP</name>
        <dbReference type="ChEBI" id="CHEBI:30616"/>
    </ligand>
</feature>
<dbReference type="NCBIfam" id="TIGR03928">
    <property type="entry name" value="T7_EssCb_Firm"/>
    <property type="match status" value="1"/>
</dbReference>
<evidence type="ECO:0000256" key="5">
    <source>
        <dbReference type="SAM" id="Coils"/>
    </source>
</evidence>
<name>A0A2W3YT89_9ENTE</name>
<evidence type="ECO:0000256" key="1">
    <source>
        <dbReference type="ARBA" id="ARBA00022737"/>
    </source>
</evidence>
<feature type="domain" description="FtsK" evidence="6">
    <location>
        <begin position="1"/>
        <end position="177"/>
    </location>
</feature>
<dbReference type="GO" id="GO:0007059">
    <property type="term" value="P:chromosome segregation"/>
    <property type="evidence" value="ECO:0007669"/>
    <property type="project" value="UniProtKB-KW"/>
</dbReference>
<keyword evidence="1" id="KW-0677">Repeat</keyword>
<dbReference type="AlphaFoldDB" id="A0A2W3YT89"/>
<keyword evidence="5" id="KW-0175">Coiled coil</keyword>
<comment type="caution">
    <text evidence="7">The sequence shown here is derived from an EMBL/GenBank/DDBJ whole genome shotgun (WGS) entry which is preliminary data.</text>
</comment>
<dbReference type="GO" id="GO:0003677">
    <property type="term" value="F:DNA binding"/>
    <property type="evidence" value="ECO:0007669"/>
    <property type="project" value="InterPro"/>
</dbReference>
<dbReference type="InterPro" id="IPR027417">
    <property type="entry name" value="P-loop_NTPase"/>
</dbReference>
<proteinExistence type="predicted"/>
<evidence type="ECO:0000256" key="2">
    <source>
        <dbReference type="ARBA" id="ARBA00022741"/>
    </source>
</evidence>
<dbReference type="SUPFAM" id="SSF52540">
    <property type="entry name" value="P-loop containing nucleoside triphosphate hydrolases"/>
    <property type="match status" value="2"/>
</dbReference>
<dbReference type="Gene3D" id="3.40.50.300">
    <property type="entry name" value="P-loop containing nucleotide triphosphate hydrolases"/>
    <property type="match status" value="2"/>
</dbReference>
<dbReference type="EMBL" id="PIEU01000110">
    <property type="protein sequence ID" value="PZL71116.1"/>
    <property type="molecule type" value="Genomic_DNA"/>
</dbReference>
<accession>A0A2W3YT89</accession>
<dbReference type="InterPro" id="IPR023839">
    <property type="entry name" value="Firmicutes_EssC_C"/>
</dbReference>
<evidence type="ECO:0000259" key="6">
    <source>
        <dbReference type="PROSITE" id="PS50901"/>
    </source>
</evidence>
<reference evidence="7 8" key="1">
    <citation type="submission" date="2017-11" db="EMBL/GenBank/DDBJ databases">
        <title>Draft genome sequence of Enterococcus plantarum TRW2 strain isolated from lettuce.</title>
        <authorList>
            <person name="Kim E.B."/>
            <person name="Marco M.L."/>
            <person name="Williams T.R."/>
            <person name="You I.H."/>
        </authorList>
    </citation>
    <scope>NUCLEOTIDE SEQUENCE [LARGE SCALE GENOMIC DNA]</scope>
    <source>
        <strain evidence="7 8">TRW2</strain>
    </source>
</reference>
<feature type="coiled-coil region" evidence="5">
    <location>
        <begin position="239"/>
        <end position="276"/>
    </location>
</feature>